<evidence type="ECO:0000313" key="4">
    <source>
        <dbReference type="Proteomes" id="UP000676428"/>
    </source>
</evidence>
<gene>
    <name evidence="3" type="ORF">KHX94_00695</name>
</gene>
<name>A0ABX8DF99_9GAMM</name>
<evidence type="ECO:0000313" key="3">
    <source>
        <dbReference type="EMBL" id="QVK23370.1"/>
    </source>
</evidence>
<evidence type="ECO:0000256" key="1">
    <source>
        <dbReference type="ARBA" id="ARBA00093464"/>
    </source>
</evidence>
<dbReference type="EMBL" id="CP074572">
    <property type="protein sequence ID" value="QVK23370.1"/>
    <property type="molecule type" value="Genomic_DNA"/>
</dbReference>
<reference evidence="3 4" key="1">
    <citation type="journal article" date="2012" name="Int. J. Syst. Evol. Microbiol.">
        <title>Shewanella dokdonensis sp. nov., isolated from seawater.</title>
        <authorList>
            <person name="Sung H.R."/>
            <person name="Yoon J.H."/>
            <person name="Ghim S.Y."/>
        </authorList>
    </citation>
    <scope>NUCLEOTIDE SEQUENCE [LARGE SCALE GENOMIC DNA]</scope>
    <source>
        <strain evidence="3 4">DSM 23626</strain>
    </source>
</reference>
<sequence length="144" mass="15812">MTMLTTTSSSSSVPQDNAVSFTATRRFYDDANFPKGFRRCGDFTQKEAELLEAHGVAMQALAAGSLLPRTSDEQRFVEVIKGLQAATSPLEKLWIKYTTLALGRPFYAVVGTNLVRPSEADAYLDVLDSDIADEDEEPKAEEKA</sequence>
<dbReference type="Proteomes" id="UP000676428">
    <property type="component" value="Chromosome"/>
</dbReference>
<comment type="similarity">
    <text evidence="1">Belongs to the MaoP family.</text>
</comment>
<accession>A0ABX8DF99</accession>
<dbReference type="Pfam" id="PF04219">
    <property type="entry name" value="DUF413"/>
    <property type="match status" value="1"/>
</dbReference>
<protein>
    <recommendedName>
        <fullName evidence="2">Macrodomain Ori protein</fullName>
    </recommendedName>
</protein>
<organism evidence="3 4">
    <name type="scientific">Shewanella dokdonensis</name>
    <dbReference type="NCBI Taxonomy" id="712036"/>
    <lineage>
        <taxon>Bacteria</taxon>
        <taxon>Pseudomonadati</taxon>
        <taxon>Pseudomonadota</taxon>
        <taxon>Gammaproteobacteria</taxon>
        <taxon>Alteromonadales</taxon>
        <taxon>Shewanellaceae</taxon>
        <taxon>Shewanella</taxon>
    </lineage>
</organism>
<keyword evidence="4" id="KW-1185">Reference proteome</keyword>
<proteinExistence type="inferred from homology"/>
<dbReference type="InterPro" id="IPR007335">
    <property type="entry name" value="DUF413"/>
</dbReference>
<evidence type="ECO:0000256" key="2">
    <source>
        <dbReference type="ARBA" id="ARBA00093628"/>
    </source>
</evidence>